<protein>
    <submittedName>
        <fullName evidence="2">Uncharacterized protein</fullName>
    </submittedName>
</protein>
<organism evidence="2">
    <name type="scientific">Arion vulgaris</name>
    <dbReference type="NCBI Taxonomy" id="1028688"/>
    <lineage>
        <taxon>Eukaryota</taxon>
        <taxon>Metazoa</taxon>
        <taxon>Spiralia</taxon>
        <taxon>Lophotrochozoa</taxon>
        <taxon>Mollusca</taxon>
        <taxon>Gastropoda</taxon>
        <taxon>Heterobranchia</taxon>
        <taxon>Euthyneura</taxon>
        <taxon>Panpulmonata</taxon>
        <taxon>Eupulmonata</taxon>
        <taxon>Stylommatophora</taxon>
        <taxon>Helicina</taxon>
        <taxon>Arionoidea</taxon>
        <taxon>Arionidae</taxon>
        <taxon>Arion</taxon>
    </lineage>
</organism>
<gene>
    <name evidence="2" type="primary">ORF115223</name>
</gene>
<proteinExistence type="predicted"/>
<dbReference type="EMBL" id="HACG01032537">
    <property type="protein sequence ID" value="CEK79402.1"/>
    <property type="molecule type" value="Transcribed_RNA"/>
</dbReference>
<name>A0A0B7AFJ1_9EUPU</name>
<feature type="region of interest" description="Disordered" evidence="1">
    <location>
        <begin position="1"/>
        <end position="22"/>
    </location>
</feature>
<evidence type="ECO:0000256" key="1">
    <source>
        <dbReference type="SAM" id="MobiDB-lite"/>
    </source>
</evidence>
<accession>A0A0B7AFJ1</accession>
<evidence type="ECO:0000313" key="2">
    <source>
        <dbReference type="EMBL" id="CEK79402.1"/>
    </source>
</evidence>
<feature type="non-terminal residue" evidence="2">
    <location>
        <position position="1"/>
    </location>
</feature>
<dbReference type="AlphaFoldDB" id="A0A0B7AFJ1"/>
<sequence length="81" mass="9006">GTPPDMQLHIGNPSSGLDKHTKPNVKNKLLTAIVELPGKHLKVELPHNSCTLWCNMLRMHKRYHPISSPSPDSLTGRIYTG</sequence>
<reference evidence="2" key="1">
    <citation type="submission" date="2014-12" db="EMBL/GenBank/DDBJ databases">
        <title>Insight into the proteome of Arion vulgaris.</title>
        <authorList>
            <person name="Aradska J."/>
            <person name="Bulat T."/>
            <person name="Smidak R."/>
            <person name="Sarate P."/>
            <person name="Gangsoo J."/>
            <person name="Sialana F."/>
            <person name="Bilban M."/>
            <person name="Lubec G."/>
        </authorList>
    </citation>
    <scope>NUCLEOTIDE SEQUENCE</scope>
    <source>
        <tissue evidence="2">Skin</tissue>
    </source>
</reference>